<evidence type="ECO:0000256" key="2">
    <source>
        <dbReference type="ARBA" id="ARBA00022801"/>
    </source>
</evidence>
<dbReference type="PROSITE" id="PS51192">
    <property type="entry name" value="HELICASE_ATP_BIND_1"/>
    <property type="match status" value="1"/>
</dbReference>
<protein>
    <submittedName>
        <fullName evidence="7">Uncharacterized protein</fullName>
    </submittedName>
</protein>
<dbReference type="AlphaFoldDB" id="A0A2J6QQW2"/>
<dbReference type="GO" id="GO:0006281">
    <property type="term" value="P:DNA repair"/>
    <property type="evidence" value="ECO:0007669"/>
    <property type="project" value="TreeGrafter"/>
</dbReference>
<dbReference type="GO" id="GO:0005634">
    <property type="term" value="C:nucleus"/>
    <property type="evidence" value="ECO:0007669"/>
    <property type="project" value="TreeGrafter"/>
</dbReference>
<evidence type="ECO:0000256" key="1">
    <source>
        <dbReference type="ARBA" id="ARBA00022741"/>
    </source>
</evidence>
<dbReference type="InterPro" id="IPR038718">
    <property type="entry name" value="SNF2-like_sf"/>
</dbReference>
<keyword evidence="3" id="KW-0067">ATP-binding</keyword>
<dbReference type="GO" id="GO:0016787">
    <property type="term" value="F:hydrolase activity"/>
    <property type="evidence" value="ECO:0007669"/>
    <property type="project" value="UniProtKB-KW"/>
</dbReference>
<feature type="domain" description="Helicase ATP-binding" evidence="5">
    <location>
        <begin position="329"/>
        <end position="509"/>
    </location>
</feature>
<dbReference type="PANTHER" id="PTHR45626:SF22">
    <property type="entry name" value="DNA REPAIR PROTEIN RAD5"/>
    <property type="match status" value="1"/>
</dbReference>
<evidence type="ECO:0000259" key="6">
    <source>
        <dbReference type="PROSITE" id="PS51194"/>
    </source>
</evidence>
<dbReference type="GO" id="GO:0008094">
    <property type="term" value="F:ATP-dependent activity, acting on DNA"/>
    <property type="evidence" value="ECO:0007669"/>
    <property type="project" value="TreeGrafter"/>
</dbReference>
<keyword evidence="8" id="KW-1185">Reference proteome</keyword>
<dbReference type="InterPro" id="IPR014001">
    <property type="entry name" value="Helicase_ATP-bd"/>
</dbReference>
<dbReference type="SMART" id="SM00487">
    <property type="entry name" value="DEXDc"/>
    <property type="match status" value="1"/>
</dbReference>
<name>A0A2J6QQW2_9HELO</name>
<dbReference type="InterPro" id="IPR000330">
    <property type="entry name" value="SNF2_N"/>
</dbReference>
<feature type="domain" description="Helicase C-terminal" evidence="6">
    <location>
        <begin position="766"/>
        <end position="916"/>
    </location>
</feature>
<evidence type="ECO:0000259" key="5">
    <source>
        <dbReference type="PROSITE" id="PS51192"/>
    </source>
</evidence>
<dbReference type="OrthoDB" id="448448at2759"/>
<evidence type="ECO:0000256" key="4">
    <source>
        <dbReference type="SAM" id="MobiDB-lite"/>
    </source>
</evidence>
<dbReference type="Pfam" id="PF00271">
    <property type="entry name" value="Helicase_C"/>
    <property type="match status" value="1"/>
</dbReference>
<proteinExistence type="predicted"/>
<dbReference type="Gene3D" id="3.40.50.300">
    <property type="entry name" value="P-loop containing nucleotide triphosphate hydrolases"/>
    <property type="match status" value="1"/>
</dbReference>
<dbReference type="GO" id="GO:0005524">
    <property type="term" value="F:ATP binding"/>
    <property type="evidence" value="ECO:0007669"/>
    <property type="project" value="UniProtKB-KW"/>
</dbReference>
<dbReference type="Pfam" id="PF00176">
    <property type="entry name" value="SNF2-rel_dom"/>
    <property type="match status" value="1"/>
</dbReference>
<dbReference type="InterPro" id="IPR049730">
    <property type="entry name" value="SNF2/RAD54-like_C"/>
</dbReference>
<dbReference type="InterPro" id="IPR001650">
    <property type="entry name" value="Helicase_C-like"/>
</dbReference>
<gene>
    <name evidence="7" type="ORF">NA56DRAFT_19999</name>
</gene>
<sequence>MYVRADDTQSAKRRRLNIVNDNQSQPAIPQPYLSPHSFHTPIAWPERSNDVGTKPTDVEELVASPSTSAGHDRFSQAEEEPPECCYGMLYDIPVNIGSQLNPNSNHIPVDFQTPKYLSSKLDSGLNTFHIGCPKAVRILCELENVAEVTTQLYCHSKFDGSSGRRVYHNGRRRGKPLQSWFLNIILFGRVDLEEKLGEYLSIHKMYLQDPRGCKHCVPYRNPHIIQPEAGEIVMTSSFDSTLGNLEIERLEAGPNLLVQLMENDIPLPETEPPDIVATKLFRHQKQALTFMLRRENGWALEDGARDIWSRQLSKGIKSYINNVSGYSTDEAPLDFRGGLLADDMGLGKTLSMISLIAANQVKLPSVLNSMPSTVIKTTLLVVPPALMQTWIKQLSLHLRPGSIKSHVYHGHNKMDIESLEKYDVVITTYHTVSAIWRKVNDQRSNDKSIFSLTWQRIILDEAHTIQNPQSQLAQACCTLRSQRRWAITGTPIQNKLADFASIVKFLQVHPYSDAKTFEEEILKPWQNRQSTDAQGFLRLKTLVRAITISRTKAVVQLPSRIDEIHHLNFSPAEQEKYDAATIQSRVLLEEAISSGNQGSKTFNALRLLNILRLICNHGLLAQSTVESKIPQTPRSLGGWSKGGWSQGGWSQGGWSQGGWSQEGWSQGGASDSFYGKILGGSANCFNCGANLLDDLLEGSAKADFEPQRQTGPCDQMICERCRSQTEDDRTGYSPWDSSVESSENSGPGTPSADLDLGFTIKNMSTKIKALIADLDKHNKTEKCVVFSYWTNTLDLVQVMLDDKGIRHSRIDGKMSLSKRNEALRAFQSNDSAVRVILVSITCGGAGLDLTAGSRAYLIEPHWNPMIEEQALCRVHRVGQLREVTTIRYLVRDSFEEASTKNSHTELLVLPAPRSLL</sequence>
<reference evidence="7 8" key="1">
    <citation type="submission" date="2016-05" db="EMBL/GenBank/DDBJ databases">
        <title>A degradative enzymes factory behind the ericoid mycorrhizal symbiosis.</title>
        <authorList>
            <consortium name="DOE Joint Genome Institute"/>
            <person name="Martino E."/>
            <person name="Morin E."/>
            <person name="Grelet G."/>
            <person name="Kuo A."/>
            <person name="Kohler A."/>
            <person name="Daghino S."/>
            <person name="Barry K."/>
            <person name="Choi C."/>
            <person name="Cichocki N."/>
            <person name="Clum A."/>
            <person name="Copeland A."/>
            <person name="Hainaut M."/>
            <person name="Haridas S."/>
            <person name="Labutti K."/>
            <person name="Lindquist E."/>
            <person name="Lipzen A."/>
            <person name="Khouja H.-R."/>
            <person name="Murat C."/>
            <person name="Ohm R."/>
            <person name="Olson A."/>
            <person name="Spatafora J."/>
            <person name="Veneault-Fourrey C."/>
            <person name="Henrissat B."/>
            <person name="Grigoriev I."/>
            <person name="Martin F."/>
            <person name="Perotto S."/>
        </authorList>
    </citation>
    <scope>NUCLEOTIDE SEQUENCE [LARGE SCALE GENOMIC DNA]</scope>
    <source>
        <strain evidence="7 8">UAMH 7357</strain>
    </source>
</reference>
<dbReference type="CDD" id="cd18793">
    <property type="entry name" value="SF2_C_SNF"/>
    <property type="match status" value="1"/>
</dbReference>
<evidence type="ECO:0000313" key="8">
    <source>
        <dbReference type="Proteomes" id="UP000235672"/>
    </source>
</evidence>
<dbReference type="PROSITE" id="PS51194">
    <property type="entry name" value="HELICASE_CTER"/>
    <property type="match status" value="1"/>
</dbReference>
<dbReference type="STRING" id="1745343.A0A2J6QQW2"/>
<keyword evidence="2" id="KW-0378">Hydrolase</keyword>
<organism evidence="7 8">
    <name type="scientific">Hyaloscypha hepaticicola</name>
    <dbReference type="NCBI Taxonomy" id="2082293"/>
    <lineage>
        <taxon>Eukaryota</taxon>
        <taxon>Fungi</taxon>
        <taxon>Dikarya</taxon>
        <taxon>Ascomycota</taxon>
        <taxon>Pezizomycotina</taxon>
        <taxon>Leotiomycetes</taxon>
        <taxon>Helotiales</taxon>
        <taxon>Hyaloscyphaceae</taxon>
        <taxon>Hyaloscypha</taxon>
    </lineage>
</organism>
<dbReference type="SMART" id="SM00490">
    <property type="entry name" value="HELICc"/>
    <property type="match status" value="1"/>
</dbReference>
<dbReference type="SUPFAM" id="SSF52540">
    <property type="entry name" value="P-loop containing nucleoside triphosphate hydrolases"/>
    <property type="match status" value="2"/>
</dbReference>
<dbReference type="InterPro" id="IPR027417">
    <property type="entry name" value="P-loop_NTPase"/>
</dbReference>
<dbReference type="Proteomes" id="UP000235672">
    <property type="component" value="Unassembled WGS sequence"/>
</dbReference>
<keyword evidence="1" id="KW-0547">Nucleotide-binding</keyword>
<accession>A0A2J6QQW2</accession>
<dbReference type="Gene3D" id="3.40.50.10810">
    <property type="entry name" value="Tandem AAA-ATPase domain"/>
    <property type="match status" value="1"/>
</dbReference>
<dbReference type="InterPro" id="IPR050628">
    <property type="entry name" value="SNF2_RAD54_helicase_TF"/>
</dbReference>
<dbReference type="EMBL" id="KZ613464">
    <property type="protein sequence ID" value="PMD28650.1"/>
    <property type="molecule type" value="Genomic_DNA"/>
</dbReference>
<feature type="compositionally biased region" description="Polar residues" evidence="4">
    <location>
        <begin position="735"/>
        <end position="748"/>
    </location>
</feature>
<evidence type="ECO:0000256" key="3">
    <source>
        <dbReference type="ARBA" id="ARBA00022840"/>
    </source>
</evidence>
<dbReference type="PANTHER" id="PTHR45626">
    <property type="entry name" value="TRANSCRIPTION TERMINATION FACTOR 2-RELATED"/>
    <property type="match status" value="1"/>
</dbReference>
<evidence type="ECO:0000313" key="7">
    <source>
        <dbReference type="EMBL" id="PMD28650.1"/>
    </source>
</evidence>
<dbReference type="CDD" id="cd18008">
    <property type="entry name" value="DEXDc_SHPRH-like"/>
    <property type="match status" value="1"/>
</dbReference>
<feature type="region of interest" description="Disordered" evidence="4">
    <location>
        <begin position="725"/>
        <end position="753"/>
    </location>
</feature>